<evidence type="ECO:0000313" key="1">
    <source>
        <dbReference type="EMBL" id="KRN33456.1"/>
    </source>
</evidence>
<protein>
    <submittedName>
        <fullName evidence="1">Blasticidin s deaminase</fullName>
    </submittedName>
</protein>
<dbReference type="Gene3D" id="3.40.140.10">
    <property type="entry name" value="Cytidine Deaminase, domain 2"/>
    <property type="match status" value="1"/>
</dbReference>
<gene>
    <name evidence="1" type="ORF">IV68_GL000258</name>
</gene>
<dbReference type="InParanoid" id="A0A0R2FZ23"/>
<dbReference type="PATRIC" id="fig|1123500.6.peg.257"/>
<dbReference type="OrthoDB" id="9795347at2"/>
<dbReference type="SUPFAM" id="SSF53927">
    <property type="entry name" value="Cytidine deaminase-like"/>
    <property type="match status" value="1"/>
</dbReference>
<dbReference type="Proteomes" id="UP000051296">
    <property type="component" value="Unassembled WGS sequence"/>
</dbReference>
<evidence type="ECO:0000313" key="2">
    <source>
        <dbReference type="Proteomes" id="UP000051296"/>
    </source>
</evidence>
<dbReference type="InterPro" id="IPR016193">
    <property type="entry name" value="Cytidine_deaminase-like"/>
</dbReference>
<sequence length="140" mass="15557">MTTKKNLFEAVKTTINTHYPMNWGGAAGVLLADGSILTSISPEFENATSSVCMELGSYLEAAKLKKTVVASLCLIREETNAEYKVLTPCGVCQERLHLWGDQVECAITIDPYKTYTKGEEVSYATLKSLTPYHWLHAYRS</sequence>
<comment type="caution">
    <text evidence="1">The sequence shown here is derived from an EMBL/GenBank/DDBJ whole genome shotgun (WGS) entry which is preliminary data.</text>
</comment>
<organism evidence="1 2">
    <name type="scientific">Weissella halotolerans DSM 20190</name>
    <dbReference type="NCBI Taxonomy" id="1123500"/>
    <lineage>
        <taxon>Bacteria</taxon>
        <taxon>Bacillati</taxon>
        <taxon>Bacillota</taxon>
        <taxon>Bacilli</taxon>
        <taxon>Lactobacillales</taxon>
        <taxon>Lactobacillaceae</taxon>
        <taxon>Weissella</taxon>
    </lineage>
</organism>
<dbReference type="GO" id="GO:0003824">
    <property type="term" value="F:catalytic activity"/>
    <property type="evidence" value="ECO:0007669"/>
    <property type="project" value="InterPro"/>
</dbReference>
<dbReference type="NCBIfam" id="NF006155">
    <property type="entry name" value="PRK08298.1"/>
    <property type="match status" value="1"/>
</dbReference>
<proteinExistence type="predicted"/>
<keyword evidence="2" id="KW-1185">Reference proteome</keyword>
<dbReference type="RefSeq" id="WP_022791047.1">
    <property type="nucleotide sequence ID" value="NZ_ATUU01000001.1"/>
</dbReference>
<name>A0A0R2FZ23_9LACO</name>
<dbReference type="STRING" id="1123500.GCA_000420365_00245"/>
<dbReference type="EMBL" id="JQAX01000001">
    <property type="protein sequence ID" value="KRN33456.1"/>
    <property type="molecule type" value="Genomic_DNA"/>
</dbReference>
<reference evidence="1 2" key="1">
    <citation type="journal article" date="2015" name="Genome Announc.">
        <title>Expanding the biotechnology potential of lactobacilli through comparative genomics of 213 strains and associated genera.</title>
        <authorList>
            <person name="Sun Z."/>
            <person name="Harris H.M."/>
            <person name="McCann A."/>
            <person name="Guo C."/>
            <person name="Argimon S."/>
            <person name="Zhang W."/>
            <person name="Yang X."/>
            <person name="Jeffery I.B."/>
            <person name="Cooney J.C."/>
            <person name="Kagawa T.F."/>
            <person name="Liu W."/>
            <person name="Song Y."/>
            <person name="Salvetti E."/>
            <person name="Wrobel A."/>
            <person name="Rasinkangas P."/>
            <person name="Parkhill J."/>
            <person name="Rea M.C."/>
            <person name="O'Sullivan O."/>
            <person name="Ritari J."/>
            <person name="Douillard F.P."/>
            <person name="Paul Ross R."/>
            <person name="Yang R."/>
            <person name="Briner A.E."/>
            <person name="Felis G.E."/>
            <person name="de Vos W.M."/>
            <person name="Barrangou R."/>
            <person name="Klaenhammer T.R."/>
            <person name="Caufield P.W."/>
            <person name="Cui Y."/>
            <person name="Zhang H."/>
            <person name="O'Toole P.W."/>
        </authorList>
    </citation>
    <scope>NUCLEOTIDE SEQUENCE [LARGE SCALE GENOMIC DNA]</scope>
    <source>
        <strain evidence="1 2">DSM 20190</strain>
    </source>
</reference>
<dbReference type="AlphaFoldDB" id="A0A0R2FZ23"/>
<accession>A0A0R2FZ23</accession>